<keyword evidence="5" id="KW-0637">Prenyltransferase</keyword>
<evidence type="ECO:0000256" key="7">
    <source>
        <dbReference type="ARBA" id="ARBA00022737"/>
    </source>
</evidence>
<evidence type="ECO:0000256" key="8">
    <source>
        <dbReference type="ARBA" id="ARBA00022842"/>
    </source>
</evidence>
<evidence type="ECO:0000256" key="10">
    <source>
        <dbReference type="ARBA" id="ARBA00041392"/>
    </source>
</evidence>
<dbReference type="EC" id="2.5.1.59" evidence="3"/>
<gene>
    <name evidence="14" type="primary">g10388</name>
    <name evidence="14" type="ORF">VP750_LOCUS9332</name>
</gene>
<dbReference type="Pfam" id="PF01239">
    <property type="entry name" value="PPTA"/>
    <property type="match status" value="4"/>
</dbReference>
<evidence type="ECO:0000256" key="2">
    <source>
        <dbReference type="ARBA" id="ARBA00006734"/>
    </source>
</evidence>
<accession>A0ABP1G9I4</accession>
<dbReference type="PANTHER" id="PTHR11129:SF1">
    <property type="entry name" value="PROTEIN FARNESYLTRANSFERASE_GERANYLGERANYLTRANSFERASE TYPE-1 SUBUNIT ALPHA"/>
    <property type="match status" value="1"/>
</dbReference>
<dbReference type="PROSITE" id="PS51147">
    <property type="entry name" value="PFTA"/>
    <property type="match status" value="3"/>
</dbReference>
<comment type="similarity">
    <text evidence="2">Belongs to the protein prenyltransferase subunit alpha family.</text>
</comment>
<evidence type="ECO:0000256" key="5">
    <source>
        <dbReference type="ARBA" id="ARBA00022602"/>
    </source>
</evidence>
<protein>
    <recommendedName>
        <fullName evidence="9">Protein farnesyltransferase/geranylgeranyltransferase type-1 subunit alpha</fullName>
        <ecNumber evidence="4">2.5.1.58</ecNumber>
        <ecNumber evidence="3">2.5.1.59</ecNumber>
    </recommendedName>
    <alternativeName>
        <fullName evidence="12">CAAX farnesyltransferase subunit alpha</fullName>
    </alternativeName>
    <alternativeName>
        <fullName evidence="11">FTase-alpha</fullName>
    </alternativeName>
    <alternativeName>
        <fullName evidence="10">Ras proteins prenyltransferase subunit alpha</fullName>
    </alternativeName>
    <alternativeName>
        <fullName evidence="13">Type I protein geranyl-geranyltransferase subunit alpha</fullName>
    </alternativeName>
</protein>
<comment type="caution">
    <text evidence="14">The sequence shown here is derived from an EMBL/GenBank/DDBJ whole genome shotgun (WGS) entry which is preliminary data.</text>
</comment>
<proteinExistence type="inferred from homology"/>
<evidence type="ECO:0000256" key="6">
    <source>
        <dbReference type="ARBA" id="ARBA00022679"/>
    </source>
</evidence>
<evidence type="ECO:0000256" key="13">
    <source>
        <dbReference type="ARBA" id="ARBA00043219"/>
    </source>
</evidence>
<evidence type="ECO:0000256" key="9">
    <source>
        <dbReference type="ARBA" id="ARBA00040965"/>
    </source>
</evidence>
<dbReference type="Gene3D" id="1.25.40.120">
    <property type="entry name" value="Protein prenylyltransferase"/>
    <property type="match status" value="1"/>
</dbReference>
<evidence type="ECO:0000256" key="3">
    <source>
        <dbReference type="ARBA" id="ARBA00012700"/>
    </source>
</evidence>
<dbReference type="Proteomes" id="UP001497392">
    <property type="component" value="Unassembled WGS sequence"/>
</dbReference>
<dbReference type="EC" id="2.5.1.58" evidence="4"/>
<evidence type="ECO:0000256" key="11">
    <source>
        <dbReference type="ARBA" id="ARBA00042436"/>
    </source>
</evidence>
<evidence type="ECO:0000313" key="14">
    <source>
        <dbReference type="EMBL" id="CAL5227426.1"/>
    </source>
</evidence>
<keyword evidence="6" id="KW-0808">Transferase</keyword>
<keyword evidence="8" id="KW-0460">Magnesium</keyword>
<evidence type="ECO:0000313" key="15">
    <source>
        <dbReference type="Proteomes" id="UP001497392"/>
    </source>
</evidence>
<evidence type="ECO:0000256" key="12">
    <source>
        <dbReference type="ARBA" id="ARBA00043086"/>
    </source>
</evidence>
<reference evidence="14 15" key="1">
    <citation type="submission" date="2024-06" db="EMBL/GenBank/DDBJ databases">
        <authorList>
            <person name="Kraege A."/>
            <person name="Thomma B."/>
        </authorList>
    </citation>
    <scope>NUCLEOTIDE SEQUENCE [LARGE SCALE GENOMIC DNA]</scope>
</reference>
<evidence type="ECO:0000256" key="1">
    <source>
        <dbReference type="ARBA" id="ARBA00001946"/>
    </source>
</evidence>
<dbReference type="InterPro" id="IPR002088">
    <property type="entry name" value="Prenyl_trans_a"/>
</dbReference>
<dbReference type="EMBL" id="CAXHTA020000017">
    <property type="protein sequence ID" value="CAL5227426.1"/>
    <property type="molecule type" value="Genomic_DNA"/>
</dbReference>
<sequence>MASHDAGEEEEEEIIHVGGPNIAGWEDVTSVQAEQEVPPVVAVQYDANDRATMNLFAAVLKSGEVSERVYNLTTDVIYINSANYTAWETRWRCLEDLPDLFLQKESVFLDDMLDLNPKNYQLWNYRRRFALKRGKVFEEEEFLYSGRCLADDAKNYHAWAHRAAIADAFDAWDRELPIITKMLSEDVRNNSAWNHRFLTLQRLLEREPAEALLESELASLSTIILRAPHNESAWNYLRGLCCNLKQSAPLNYSPRDISLKVLEKCSTCGPALAFLADSCSAQKLLLPQRGNQKLAEAATAEGIRLYKALEVTDPIRAAYWQLCQANLLNVP</sequence>
<evidence type="ECO:0000256" key="4">
    <source>
        <dbReference type="ARBA" id="ARBA00012702"/>
    </source>
</evidence>
<organism evidence="14 15">
    <name type="scientific">Coccomyxa viridis</name>
    <dbReference type="NCBI Taxonomy" id="1274662"/>
    <lineage>
        <taxon>Eukaryota</taxon>
        <taxon>Viridiplantae</taxon>
        <taxon>Chlorophyta</taxon>
        <taxon>core chlorophytes</taxon>
        <taxon>Trebouxiophyceae</taxon>
        <taxon>Trebouxiophyceae incertae sedis</taxon>
        <taxon>Coccomyxaceae</taxon>
        <taxon>Coccomyxa</taxon>
    </lineage>
</organism>
<dbReference type="SUPFAM" id="SSF48439">
    <property type="entry name" value="Protein prenylyltransferase"/>
    <property type="match status" value="1"/>
</dbReference>
<dbReference type="PANTHER" id="PTHR11129">
    <property type="entry name" value="PROTEIN FARNESYLTRANSFERASE ALPHA SUBUNIT/RAB GERANYLGERANYL TRANSFERASE ALPHA SUBUNIT"/>
    <property type="match status" value="1"/>
</dbReference>
<keyword evidence="7" id="KW-0677">Repeat</keyword>
<comment type="cofactor">
    <cofactor evidence="1">
        <name>Mg(2+)</name>
        <dbReference type="ChEBI" id="CHEBI:18420"/>
    </cofactor>
</comment>
<keyword evidence="15" id="KW-1185">Reference proteome</keyword>
<name>A0ABP1G9I4_9CHLO</name>